<gene>
    <name evidence="1" type="ORF">LCGC14_0368460</name>
</gene>
<evidence type="ECO:0000313" key="1">
    <source>
        <dbReference type="EMBL" id="KKN76649.1"/>
    </source>
</evidence>
<organism evidence="1">
    <name type="scientific">marine sediment metagenome</name>
    <dbReference type="NCBI Taxonomy" id="412755"/>
    <lineage>
        <taxon>unclassified sequences</taxon>
        <taxon>metagenomes</taxon>
        <taxon>ecological metagenomes</taxon>
    </lineage>
</organism>
<name>A0A0F9TBW1_9ZZZZ</name>
<accession>A0A0F9TBW1</accession>
<reference evidence="1" key="1">
    <citation type="journal article" date="2015" name="Nature">
        <title>Complex archaea that bridge the gap between prokaryotes and eukaryotes.</title>
        <authorList>
            <person name="Spang A."/>
            <person name="Saw J.H."/>
            <person name="Jorgensen S.L."/>
            <person name="Zaremba-Niedzwiedzka K."/>
            <person name="Martijn J."/>
            <person name="Lind A.E."/>
            <person name="van Eijk R."/>
            <person name="Schleper C."/>
            <person name="Guy L."/>
            <person name="Ettema T.J."/>
        </authorList>
    </citation>
    <scope>NUCLEOTIDE SEQUENCE</scope>
</reference>
<proteinExistence type="predicted"/>
<comment type="caution">
    <text evidence="1">The sequence shown here is derived from an EMBL/GenBank/DDBJ whole genome shotgun (WGS) entry which is preliminary data.</text>
</comment>
<sequence>MVRINDKNIDDFLAKAQETLQNSLIETGYSFTYSTGTLNYILPGFAINNERIFSIDNIEGTGFLPENYLTEGNLTEGVDYSLYDNYASIEIVPDGYGTSSGNQVYTGITIADQTFKDGTIVHIKYKYQNLNYVPILTNFSPNSVLRMILTASLINTQETNSELTQSINSFGLNAGGTDLDRIATLVGLERTEASNTIGQIKLYNNDTVNNYNVSTSHRFVALSGGSFLAFAPTGQISVPKWDGTTPHDDRTDFVFIDTTAVEAGSYYNVGSNSISTGFTNSELTSRTPTTLIISNPPLGDIGQQNLFDNGTDEETDDDFRKRVSITFSQAKTSSYSTIENAVINTGFVNHAKVFDIDLKKDLTENVIQTYIATETGARLGSSSISQILDAIALIKPAGSRPSVRQTLNNYINFDFNIYVNQETIGNTTSLETDLNNLIDEFINTKGIGEDILPSTVVSIIKAVSDVKDVEINTNTTTEFTSEVATYNGTITLASGGTATNWIAIEVPFNSATNTVYDTESNITSDIYELDVYGDPFPIDDRTQPRINIGVTGYDGLIRPSPLDRTDYRDAPATRTDMSYDIATLGGDGITTSDLVLFNYNYFDNTLLDGFRIRLGGDADSQVTVDFGYGTDPDSFISIIGTPITVNVDDGEKLYDVPLVSQIDIDNPGTYSPEASNFWLLLKYIGGTGACHLPVDTTESTLAFSPALYIDDDAAGGGTFSDNTQQRANWHSYTTTINADAYKKIVIPSQTDEPEKPISYTHTYSFLLFVEE</sequence>
<dbReference type="EMBL" id="LAZR01000292">
    <property type="protein sequence ID" value="KKN76649.1"/>
    <property type="molecule type" value="Genomic_DNA"/>
</dbReference>
<protein>
    <submittedName>
        <fullName evidence="1">Uncharacterized protein</fullName>
    </submittedName>
</protein>
<dbReference type="AlphaFoldDB" id="A0A0F9TBW1"/>